<name>A0ABQ8S803_PERAM</name>
<keyword evidence="3" id="KW-1185">Reference proteome</keyword>
<organism evidence="2 3">
    <name type="scientific">Periplaneta americana</name>
    <name type="common">American cockroach</name>
    <name type="synonym">Blatta americana</name>
    <dbReference type="NCBI Taxonomy" id="6978"/>
    <lineage>
        <taxon>Eukaryota</taxon>
        <taxon>Metazoa</taxon>
        <taxon>Ecdysozoa</taxon>
        <taxon>Arthropoda</taxon>
        <taxon>Hexapoda</taxon>
        <taxon>Insecta</taxon>
        <taxon>Pterygota</taxon>
        <taxon>Neoptera</taxon>
        <taxon>Polyneoptera</taxon>
        <taxon>Dictyoptera</taxon>
        <taxon>Blattodea</taxon>
        <taxon>Blattoidea</taxon>
        <taxon>Blattidae</taxon>
        <taxon>Blattinae</taxon>
        <taxon>Periplaneta</taxon>
    </lineage>
</organism>
<feature type="region of interest" description="Disordered" evidence="1">
    <location>
        <begin position="167"/>
        <end position="188"/>
    </location>
</feature>
<dbReference type="Proteomes" id="UP001148838">
    <property type="component" value="Unassembled WGS sequence"/>
</dbReference>
<feature type="region of interest" description="Disordered" evidence="1">
    <location>
        <begin position="120"/>
        <end position="140"/>
    </location>
</feature>
<reference evidence="2 3" key="1">
    <citation type="journal article" date="2022" name="Allergy">
        <title>Genome assembly and annotation of Periplaneta americana reveal a comprehensive cockroach allergen profile.</title>
        <authorList>
            <person name="Wang L."/>
            <person name="Xiong Q."/>
            <person name="Saelim N."/>
            <person name="Wang L."/>
            <person name="Nong W."/>
            <person name="Wan A.T."/>
            <person name="Shi M."/>
            <person name="Liu X."/>
            <person name="Cao Q."/>
            <person name="Hui J.H.L."/>
            <person name="Sookrung N."/>
            <person name="Leung T.F."/>
            <person name="Tungtrongchitr A."/>
            <person name="Tsui S.K.W."/>
        </authorList>
    </citation>
    <scope>NUCLEOTIDE SEQUENCE [LARGE SCALE GENOMIC DNA]</scope>
    <source>
        <strain evidence="2">PWHHKU_190912</strain>
    </source>
</reference>
<evidence type="ECO:0000256" key="1">
    <source>
        <dbReference type="SAM" id="MobiDB-lite"/>
    </source>
</evidence>
<dbReference type="PANTHER" id="PTHR47326:SF1">
    <property type="entry name" value="HTH PSQ-TYPE DOMAIN-CONTAINING PROTEIN"/>
    <property type="match status" value="1"/>
</dbReference>
<dbReference type="Gene3D" id="3.30.420.10">
    <property type="entry name" value="Ribonuclease H-like superfamily/Ribonuclease H"/>
    <property type="match status" value="1"/>
</dbReference>
<gene>
    <name evidence="2" type="ORF">ANN_22110</name>
</gene>
<evidence type="ECO:0000313" key="3">
    <source>
        <dbReference type="Proteomes" id="UP001148838"/>
    </source>
</evidence>
<protein>
    <submittedName>
        <fullName evidence="2">Uncharacterized protein</fullName>
    </submittedName>
</protein>
<comment type="caution">
    <text evidence="2">The sequence shown here is derived from an EMBL/GenBank/DDBJ whole genome shotgun (WGS) entry which is preliminary data.</text>
</comment>
<dbReference type="InterPro" id="IPR036397">
    <property type="entry name" value="RNaseH_sf"/>
</dbReference>
<proteinExistence type="predicted"/>
<dbReference type="PANTHER" id="PTHR47326">
    <property type="entry name" value="TRANSPOSABLE ELEMENT TC3 TRANSPOSASE-LIKE PROTEIN"/>
    <property type="match status" value="1"/>
</dbReference>
<accession>A0ABQ8S803</accession>
<dbReference type="EMBL" id="JAJSOF020000033">
    <property type="protein sequence ID" value="KAJ4429906.1"/>
    <property type="molecule type" value="Genomic_DNA"/>
</dbReference>
<evidence type="ECO:0000313" key="2">
    <source>
        <dbReference type="EMBL" id="KAJ4429906.1"/>
    </source>
</evidence>
<sequence>MAGLCEGGNEPPGSLKVMEREEKRLEAFEMWIWRRMERMKWTDRIRKEAVLERVDEERIMLKLIRKRKRNWLGHLLRRNCLLKDALEGMCLNEMKVLMPDPGSSTESYLAFPRIGLRENPGKTLNQRTCPDRDSNPGHLVSRPDALTVAPQGECMCKVRVSVVYETSDNDEDAEERMGNPVPARSLLPSNDTKGAAWLKVSVRRTNHYQRKQFGVDPPSGPSMRKWYLDMLQLWLLPQLEQDIEDLIFQQDWATAHYHLDVRNELNTQLPRRWIGRAGREDLECLHWPPSSLDLTLCDFFLWGFIKQVYQPPLPPTIEDLRVRTTEVIALVDGPMLQRVWQKIDYRLHVCRVIQGAHIEHM</sequence>